<dbReference type="Gene3D" id="2.40.10.270">
    <property type="entry name" value="Bacteriophage SPP1 head-tail adaptor protein"/>
    <property type="match status" value="1"/>
</dbReference>
<sequence>MSGVRLNRRLTLEREAAVPDGAGGRSAAWAALGTIWGEMTPRSGRETAIETGTLSRAGYRVKVRALPEGHGARPRAGDRFRTGTRLFDIRAVQEAGPAARYLICTVEEEVTP</sequence>
<protein>
    <submittedName>
        <fullName evidence="1">Head-tail adaptor</fullName>
    </submittedName>
</protein>
<dbReference type="AlphaFoldDB" id="A0A1N7L3V0"/>
<evidence type="ECO:0000313" key="2">
    <source>
        <dbReference type="Proteomes" id="UP000186684"/>
    </source>
</evidence>
<dbReference type="STRING" id="633194.SAMN05421759_102355"/>
<dbReference type="EMBL" id="FTOQ01000002">
    <property type="protein sequence ID" value="SIS68545.1"/>
    <property type="molecule type" value="Genomic_DNA"/>
</dbReference>
<dbReference type="Proteomes" id="UP000186684">
    <property type="component" value="Unassembled WGS sequence"/>
</dbReference>
<keyword evidence="2" id="KW-1185">Reference proteome</keyword>
<accession>A0A1N7L3V0</accession>
<evidence type="ECO:0000313" key="1">
    <source>
        <dbReference type="EMBL" id="SIS68545.1"/>
    </source>
</evidence>
<gene>
    <name evidence="1" type="ORF">SAMN05421759_102355</name>
</gene>
<proteinExistence type="predicted"/>
<name>A0A1N7L3V0_9RHOB</name>
<dbReference type="InterPro" id="IPR008767">
    <property type="entry name" value="Phage_SPP1_head-tail_adaptor"/>
</dbReference>
<dbReference type="InterPro" id="IPR038666">
    <property type="entry name" value="SSP1_head-tail_sf"/>
</dbReference>
<dbReference type="RefSeq" id="WP_076445759.1">
    <property type="nucleotide sequence ID" value="NZ_FTOQ01000002.1"/>
</dbReference>
<dbReference type="OrthoDB" id="7570189at2"/>
<organism evidence="1 2">
    <name type="scientific">Roseivivax lentus</name>
    <dbReference type="NCBI Taxonomy" id="633194"/>
    <lineage>
        <taxon>Bacteria</taxon>
        <taxon>Pseudomonadati</taxon>
        <taxon>Pseudomonadota</taxon>
        <taxon>Alphaproteobacteria</taxon>
        <taxon>Rhodobacterales</taxon>
        <taxon>Roseobacteraceae</taxon>
        <taxon>Roseivivax</taxon>
    </lineage>
</organism>
<reference evidence="2" key="1">
    <citation type="submission" date="2017-01" db="EMBL/GenBank/DDBJ databases">
        <authorList>
            <person name="Varghese N."/>
            <person name="Submissions S."/>
        </authorList>
    </citation>
    <scope>NUCLEOTIDE SEQUENCE [LARGE SCALE GENOMIC DNA]</scope>
    <source>
        <strain evidence="2">DSM 29430</strain>
    </source>
</reference>
<dbReference type="Pfam" id="PF05521">
    <property type="entry name" value="Phage_HCP"/>
    <property type="match status" value="1"/>
</dbReference>